<feature type="signal peptide" evidence="1">
    <location>
        <begin position="1"/>
        <end position="15"/>
    </location>
</feature>
<protein>
    <submittedName>
        <fullName evidence="2">Uncharacterized protein</fullName>
    </submittedName>
</protein>
<dbReference type="AlphaFoldDB" id="A0A8T0V260"/>
<comment type="caution">
    <text evidence="2">The sequence shown here is derived from an EMBL/GenBank/DDBJ whole genome shotgun (WGS) entry which is preliminary data.</text>
</comment>
<keyword evidence="3" id="KW-1185">Reference proteome</keyword>
<dbReference type="EMBL" id="CM029041">
    <property type="protein sequence ID" value="KAG2627586.1"/>
    <property type="molecule type" value="Genomic_DNA"/>
</dbReference>
<evidence type="ECO:0000313" key="3">
    <source>
        <dbReference type="Proteomes" id="UP000823388"/>
    </source>
</evidence>
<keyword evidence="1" id="KW-0732">Signal</keyword>
<dbReference type="Proteomes" id="UP000823388">
    <property type="component" value="Chromosome 3K"/>
</dbReference>
<feature type="chain" id="PRO_5035746321" evidence="1">
    <location>
        <begin position="16"/>
        <end position="56"/>
    </location>
</feature>
<sequence length="56" mass="6201">MELWLSVYSVVLVQALTKQCLSQSALCFVTLHYSGARLPGNSTLELRSMACKALLR</sequence>
<gene>
    <name evidence="2" type="ORF">PVAP13_3KG128538</name>
</gene>
<organism evidence="2 3">
    <name type="scientific">Panicum virgatum</name>
    <name type="common">Blackwell switchgrass</name>
    <dbReference type="NCBI Taxonomy" id="38727"/>
    <lineage>
        <taxon>Eukaryota</taxon>
        <taxon>Viridiplantae</taxon>
        <taxon>Streptophyta</taxon>
        <taxon>Embryophyta</taxon>
        <taxon>Tracheophyta</taxon>
        <taxon>Spermatophyta</taxon>
        <taxon>Magnoliopsida</taxon>
        <taxon>Liliopsida</taxon>
        <taxon>Poales</taxon>
        <taxon>Poaceae</taxon>
        <taxon>PACMAD clade</taxon>
        <taxon>Panicoideae</taxon>
        <taxon>Panicodae</taxon>
        <taxon>Paniceae</taxon>
        <taxon>Panicinae</taxon>
        <taxon>Panicum</taxon>
        <taxon>Panicum sect. Hiantes</taxon>
    </lineage>
</organism>
<accession>A0A8T0V260</accession>
<evidence type="ECO:0000256" key="1">
    <source>
        <dbReference type="SAM" id="SignalP"/>
    </source>
</evidence>
<reference evidence="2" key="1">
    <citation type="submission" date="2020-05" db="EMBL/GenBank/DDBJ databases">
        <title>WGS assembly of Panicum virgatum.</title>
        <authorList>
            <person name="Lovell J.T."/>
            <person name="Jenkins J."/>
            <person name="Shu S."/>
            <person name="Juenger T.E."/>
            <person name="Schmutz J."/>
        </authorList>
    </citation>
    <scope>NUCLEOTIDE SEQUENCE</scope>
    <source>
        <strain evidence="2">AP13</strain>
    </source>
</reference>
<name>A0A8T0V260_PANVG</name>
<evidence type="ECO:0000313" key="2">
    <source>
        <dbReference type="EMBL" id="KAG2627586.1"/>
    </source>
</evidence>
<proteinExistence type="predicted"/>